<comment type="caution">
    <text evidence="6">The sequence shown here is derived from an EMBL/GenBank/DDBJ whole genome shotgun (WGS) entry which is preliminary data.</text>
</comment>
<dbReference type="InterPro" id="IPR002104">
    <property type="entry name" value="Integrase_catalytic"/>
</dbReference>
<evidence type="ECO:0000256" key="3">
    <source>
        <dbReference type="ARBA" id="ARBA00023125"/>
    </source>
</evidence>
<evidence type="ECO:0000256" key="1">
    <source>
        <dbReference type="ARBA" id="ARBA00008857"/>
    </source>
</evidence>
<dbReference type="GO" id="GO:0006310">
    <property type="term" value="P:DNA recombination"/>
    <property type="evidence" value="ECO:0007669"/>
    <property type="project" value="UniProtKB-KW"/>
</dbReference>
<reference evidence="6 7" key="1">
    <citation type="submission" date="2012-11" db="EMBL/GenBank/DDBJ databases">
        <title>Whole genome sequence of Acidocella aminolytica 101 = DSM 11237.</title>
        <authorList>
            <person name="Azuma Y."/>
            <person name="Higashiura N."/>
            <person name="Hirakawa H."/>
            <person name="Matsushita K."/>
        </authorList>
    </citation>
    <scope>NUCLEOTIDE SEQUENCE [LARGE SCALE GENOMIC DNA]</scope>
    <source>
        <strain evidence="7">101 / DSM 11237</strain>
    </source>
</reference>
<gene>
    <name evidence="6" type="ORF">Aam_007_070</name>
</gene>
<dbReference type="InterPro" id="IPR050090">
    <property type="entry name" value="Tyrosine_recombinase_XerCD"/>
</dbReference>
<evidence type="ECO:0000256" key="4">
    <source>
        <dbReference type="ARBA" id="ARBA00023172"/>
    </source>
</evidence>
<dbReference type="PANTHER" id="PTHR30349:SF41">
    <property type="entry name" value="INTEGRASE_RECOMBINASE PROTEIN MJ0367-RELATED"/>
    <property type="match status" value="1"/>
</dbReference>
<keyword evidence="7" id="KW-1185">Reference proteome</keyword>
<dbReference type="GO" id="GO:0015074">
    <property type="term" value="P:DNA integration"/>
    <property type="evidence" value="ECO:0007669"/>
    <property type="project" value="UniProtKB-KW"/>
</dbReference>
<evidence type="ECO:0000313" key="6">
    <source>
        <dbReference type="EMBL" id="GAN78783.1"/>
    </source>
</evidence>
<dbReference type="InterPro" id="IPR011010">
    <property type="entry name" value="DNA_brk_join_enz"/>
</dbReference>
<proteinExistence type="inferred from homology"/>
<dbReference type="CDD" id="cd00397">
    <property type="entry name" value="DNA_BRE_C"/>
    <property type="match status" value="1"/>
</dbReference>
<dbReference type="OrthoDB" id="102994at2"/>
<keyword evidence="2" id="KW-0229">DNA integration</keyword>
<dbReference type="RefSeq" id="WP_048877264.1">
    <property type="nucleotide sequence ID" value="NZ_BANC01000007.1"/>
</dbReference>
<dbReference type="Proteomes" id="UP000032668">
    <property type="component" value="Unassembled WGS sequence"/>
</dbReference>
<dbReference type="GO" id="GO:0003677">
    <property type="term" value="F:DNA binding"/>
    <property type="evidence" value="ECO:0007669"/>
    <property type="project" value="UniProtKB-KW"/>
</dbReference>
<dbReference type="Pfam" id="PF00589">
    <property type="entry name" value="Phage_integrase"/>
    <property type="match status" value="1"/>
</dbReference>
<dbReference type="EMBL" id="BANC01000007">
    <property type="protein sequence ID" value="GAN78783.1"/>
    <property type="molecule type" value="Genomic_DNA"/>
</dbReference>
<dbReference type="STRING" id="1120923.SAMN02746095_01245"/>
<dbReference type="PANTHER" id="PTHR30349">
    <property type="entry name" value="PHAGE INTEGRASE-RELATED"/>
    <property type="match status" value="1"/>
</dbReference>
<accession>A0A0D6PC54</accession>
<name>A0A0D6PC54_9PROT</name>
<dbReference type="Gene3D" id="1.10.443.10">
    <property type="entry name" value="Intergrase catalytic core"/>
    <property type="match status" value="1"/>
</dbReference>
<organism evidence="6 7">
    <name type="scientific">Acidocella aminolytica 101 = DSM 11237</name>
    <dbReference type="NCBI Taxonomy" id="1120923"/>
    <lineage>
        <taxon>Bacteria</taxon>
        <taxon>Pseudomonadati</taxon>
        <taxon>Pseudomonadota</taxon>
        <taxon>Alphaproteobacteria</taxon>
        <taxon>Acetobacterales</taxon>
        <taxon>Acidocellaceae</taxon>
        <taxon>Acidocella</taxon>
    </lineage>
</organism>
<protein>
    <submittedName>
        <fullName evidence="6">Integrase</fullName>
    </submittedName>
</protein>
<comment type="similarity">
    <text evidence="1">Belongs to the 'phage' integrase family.</text>
</comment>
<sequence length="428" mass="50291">MVESFYQQAHRLRDGAVMVYRRGDTNQQVYQARLKIPGVTGYIIRSLKTRDLPTALNLAEDLFYELRAEQKLGVDVRIAGNLKFKDLWKRFYSAHETGLSVHRRRLHKFMSEKYFIPFFGEARVNDMPDAFVEQYWDWRINYHNPEKWEDDEDIPANAARVPAQKTLDMEAGMLRQIFRWGKRIGFVKREPWIKATKVKHTKGVERRPSFDEAEWKQIYTYLREWVKEGLVLTPEERGGRLHRSGPNAMHRYQRELLRNYLLFMANSGLRPNEARQLCWQDLRIEKDTENKPALVVEVAPTTKTGARTVVCREGTQAYLDRLKQLSRHIEPGDLVFCGYDGKPVENFNKTFASILSRLKLLDDRWGKRRTVYSLRHFYCTQCLLSGIPVHILAKNMGTSISYIEKHYSHVLTVMQAKELQTKKFKAKA</sequence>
<keyword evidence="4" id="KW-0233">DNA recombination</keyword>
<dbReference type="InterPro" id="IPR013762">
    <property type="entry name" value="Integrase-like_cat_sf"/>
</dbReference>
<dbReference type="AlphaFoldDB" id="A0A0D6PC54"/>
<evidence type="ECO:0000313" key="7">
    <source>
        <dbReference type="Proteomes" id="UP000032668"/>
    </source>
</evidence>
<evidence type="ECO:0000256" key="2">
    <source>
        <dbReference type="ARBA" id="ARBA00022908"/>
    </source>
</evidence>
<dbReference type="PROSITE" id="PS51898">
    <property type="entry name" value="TYR_RECOMBINASE"/>
    <property type="match status" value="1"/>
</dbReference>
<dbReference type="SUPFAM" id="SSF56349">
    <property type="entry name" value="DNA breaking-rejoining enzymes"/>
    <property type="match status" value="1"/>
</dbReference>
<keyword evidence="3" id="KW-0238">DNA-binding</keyword>
<evidence type="ECO:0000259" key="5">
    <source>
        <dbReference type="PROSITE" id="PS51898"/>
    </source>
</evidence>
<feature type="domain" description="Tyr recombinase" evidence="5">
    <location>
        <begin position="227"/>
        <end position="420"/>
    </location>
</feature>